<dbReference type="AlphaFoldDB" id="A0A7C2JYZ6"/>
<reference evidence="1" key="1">
    <citation type="journal article" date="2020" name="mSystems">
        <title>Genome- and Community-Level Interaction Insights into Carbon Utilization and Element Cycling Functions of Hydrothermarchaeota in Hydrothermal Sediment.</title>
        <authorList>
            <person name="Zhou Z."/>
            <person name="Liu Y."/>
            <person name="Xu W."/>
            <person name="Pan J."/>
            <person name="Luo Z.H."/>
            <person name="Li M."/>
        </authorList>
    </citation>
    <scope>NUCLEOTIDE SEQUENCE [LARGE SCALE GENOMIC DNA]</scope>
    <source>
        <strain evidence="1">SpSt-339</strain>
    </source>
</reference>
<comment type="caution">
    <text evidence="1">The sequence shown here is derived from an EMBL/GenBank/DDBJ whole genome shotgun (WGS) entry which is preliminary data.</text>
</comment>
<organism evidence="1">
    <name type="scientific">Schlesneria paludicola</name>
    <dbReference type="NCBI Taxonomy" id="360056"/>
    <lineage>
        <taxon>Bacteria</taxon>
        <taxon>Pseudomonadati</taxon>
        <taxon>Planctomycetota</taxon>
        <taxon>Planctomycetia</taxon>
        <taxon>Planctomycetales</taxon>
        <taxon>Planctomycetaceae</taxon>
        <taxon>Schlesneria</taxon>
    </lineage>
</organism>
<dbReference type="EMBL" id="DSOK01000327">
    <property type="protein sequence ID" value="HEN16124.1"/>
    <property type="molecule type" value="Genomic_DNA"/>
</dbReference>
<protein>
    <submittedName>
        <fullName evidence="1">Uncharacterized protein</fullName>
    </submittedName>
</protein>
<evidence type="ECO:0000313" key="1">
    <source>
        <dbReference type="EMBL" id="HEN16124.1"/>
    </source>
</evidence>
<gene>
    <name evidence="1" type="ORF">ENQ76_11735</name>
</gene>
<sequence length="92" mass="10129">MDAVVPTYEQFSATVRLALHAQGRTYDLASIGPDEIVPRTPLELESCDADIVMDVDGDRFIWPVHLPRGAVPFDRAIATIPCGEMGRIPARH</sequence>
<accession>A0A7C2JYZ6</accession>
<proteinExistence type="predicted"/>
<name>A0A7C2JYZ6_9PLAN</name>